<keyword evidence="2" id="KW-0804">Transcription</keyword>
<dbReference type="EMBL" id="BKCP01004995">
    <property type="protein sequence ID" value="GER35650.1"/>
    <property type="molecule type" value="Genomic_DNA"/>
</dbReference>
<feature type="region of interest" description="SAW" evidence="3">
    <location>
        <begin position="529"/>
        <end position="604"/>
    </location>
</feature>
<gene>
    <name evidence="5" type="ORF">STAS_11944</name>
</gene>
<proteinExistence type="inferred from homology"/>
<feature type="compositionally biased region" description="Polar residues" evidence="4">
    <location>
        <begin position="155"/>
        <end position="166"/>
    </location>
</feature>
<feature type="compositionally biased region" description="Basic and acidic residues" evidence="4">
    <location>
        <begin position="138"/>
        <end position="152"/>
    </location>
</feature>
<comment type="caution">
    <text evidence="3">Lacks conserved residue(s) required for the propagation of feature annotation.</text>
</comment>
<dbReference type="InterPro" id="IPR005202">
    <property type="entry name" value="TF_GRAS"/>
</dbReference>
<dbReference type="Proteomes" id="UP000325081">
    <property type="component" value="Unassembled WGS sequence"/>
</dbReference>
<accession>A0A5A7PS59</accession>
<sequence>METIVQGYLNPTKTIFSNEVSPITNGYSSSSEEENSQNPCYPAYGSRADGSSLSEGEGMIESDHSDTIFKFITEMLMQEEDLEKKPYMLHDCLALQATEKSLYDALHNNSDHSPFPEPDFESLVRDDQSQPKHNKTNSHVEKRDRLTERVEFADQPSNKLFASSSADEPEPLEMYDNVLLCSTTDRTLQLPSHSHSNKKSPIFKERPKRGRPRKEGKKKHGSIACDTVDLTSLLVQCAQAASAFDIRTANELLSRVRRHSSPRGDGTERLAHYFANAIEARLAGTGTELYAAIISKRISAADVLRAYKMAISASPFKKMSNLFANKSIGKISEGAPVLHVIDFGILYGFQWPCLIKGLSERPGGPPRLRITGIDFPQPGFRPAERVEDTGRRLARYCERFGVPFEYKAMACRWETVRAEDLGIEENEVVAVNCLYRLHNVEDETVISDGSPRDAVLKLMREIKPRIFVQGVAYGTYNTPFFVTRFREALYHFSSMFDMFEETVAREEEDELRQLFEEQMFGRDVMNVIACEGTERIERPETHRQWQVRSVRAGFRQLPLDQEIVRYVRGKVRRDYHKDFSVDEDGEWMLQGWKGRVSHAISCWEPLPN</sequence>
<name>A0A5A7PS59_STRAF</name>
<feature type="region of interest" description="Disordered" evidence="4">
    <location>
        <begin position="25"/>
        <end position="59"/>
    </location>
</feature>
<dbReference type="PANTHER" id="PTHR31636">
    <property type="entry name" value="OSJNBA0084A10.13 PROTEIN-RELATED"/>
    <property type="match status" value="1"/>
</dbReference>
<feature type="short sequence motif" description="VHIID" evidence="3">
    <location>
        <begin position="338"/>
        <end position="342"/>
    </location>
</feature>
<reference evidence="6" key="1">
    <citation type="journal article" date="2019" name="Curr. Biol.">
        <title>Genome Sequence of Striga asiatica Provides Insight into the Evolution of Plant Parasitism.</title>
        <authorList>
            <person name="Yoshida S."/>
            <person name="Kim S."/>
            <person name="Wafula E.K."/>
            <person name="Tanskanen J."/>
            <person name="Kim Y.M."/>
            <person name="Honaas L."/>
            <person name="Yang Z."/>
            <person name="Spallek T."/>
            <person name="Conn C.E."/>
            <person name="Ichihashi Y."/>
            <person name="Cheong K."/>
            <person name="Cui S."/>
            <person name="Der J.P."/>
            <person name="Gundlach H."/>
            <person name="Jiao Y."/>
            <person name="Hori C."/>
            <person name="Ishida J.K."/>
            <person name="Kasahara H."/>
            <person name="Kiba T."/>
            <person name="Kim M.S."/>
            <person name="Koo N."/>
            <person name="Laohavisit A."/>
            <person name="Lee Y.H."/>
            <person name="Lumba S."/>
            <person name="McCourt P."/>
            <person name="Mortimer J.C."/>
            <person name="Mutuku J.M."/>
            <person name="Nomura T."/>
            <person name="Sasaki-Sekimoto Y."/>
            <person name="Seto Y."/>
            <person name="Wang Y."/>
            <person name="Wakatake T."/>
            <person name="Sakakibara H."/>
            <person name="Demura T."/>
            <person name="Yamaguchi S."/>
            <person name="Yoneyama K."/>
            <person name="Manabe R.I."/>
            <person name="Nelson D.C."/>
            <person name="Schulman A.H."/>
            <person name="Timko M.P."/>
            <person name="dePamphilis C.W."/>
            <person name="Choi D."/>
            <person name="Shirasu K."/>
        </authorList>
    </citation>
    <scope>NUCLEOTIDE SEQUENCE [LARGE SCALE GENOMIC DNA]</scope>
    <source>
        <strain evidence="6">cv. UVA1</strain>
    </source>
</reference>
<organism evidence="5 6">
    <name type="scientific">Striga asiatica</name>
    <name type="common">Asiatic witchweed</name>
    <name type="synonym">Buchnera asiatica</name>
    <dbReference type="NCBI Taxonomy" id="4170"/>
    <lineage>
        <taxon>Eukaryota</taxon>
        <taxon>Viridiplantae</taxon>
        <taxon>Streptophyta</taxon>
        <taxon>Embryophyta</taxon>
        <taxon>Tracheophyta</taxon>
        <taxon>Spermatophyta</taxon>
        <taxon>Magnoliopsida</taxon>
        <taxon>eudicotyledons</taxon>
        <taxon>Gunneridae</taxon>
        <taxon>Pentapetalae</taxon>
        <taxon>asterids</taxon>
        <taxon>lamiids</taxon>
        <taxon>Lamiales</taxon>
        <taxon>Orobanchaceae</taxon>
        <taxon>Buchnereae</taxon>
        <taxon>Striga</taxon>
    </lineage>
</organism>
<feature type="region of interest" description="Disordered" evidence="4">
    <location>
        <begin position="106"/>
        <end position="168"/>
    </location>
</feature>
<feature type="compositionally biased region" description="Basic residues" evidence="4">
    <location>
        <begin position="206"/>
        <end position="220"/>
    </location>
</feature>
<keyword evidence="1" id="KW-0805">Transcription regulation</keyword>
<dbReference type="AlphaFoldDB" id="A0A5A7PS59"/>
<evidence type="ECO:0000313" key="6">
    <source>
        <dbReference type="Proteomes" id="UP000325081"/>
    </source>
</evidence>
<dbReference type="PROSITE" id="PS50985">
    <property type="entry name" value="GRAS"/>
    <property type="match status" value="1"/>
</dbReference>
<evidence type="ECO:0000256" key="4">
    <source>
        <dbReference type="SAM" id="MobiDB-lite"/>
    </source>
</evidence>
<comment type="caution">
    <text evidence="5">The sequence shown here is derived from an EMBL/GenBank/DDBJ whole genome shotgun (WGS) entry which is preliminary data.</text>
</comment>
<comment type="similarity">
    <text evidence="3">Belongs to the GRAS family.</text>
</comment>
<feature type="region of interest" description="Disordered" evidence="4">
    <location>
        <begin position="188"/>
        <end position="220"/>
    </location>
</feature>
<keyword evidence="6" id="KW-1185">Reference proteome</keyword>
<dbReference type="Pfam" id="PF03514">
    <property type="entry name" value="GRAS"/>
    <property type="match status" value="1"/>
</dbReference>
<evidence type="ECO:0000256" key="3">
    <source>
        <dbReference type="PROSITE-ProRule" id="PRU01191"/>
    </source>
</evidence>
<feature type="region of interest" description="VHIID" evidence="3">
    <location>
        <begin position="307"/>
        <end position="372"/>
    </location>
</feature>
<feature type="region of interest" description="Leucine repeat I (LRI)" evidence="3">
    <location>
        <begin position="228"/>
        <end position="288"/>
    </location>
</feature>
<feature type="region of interest" description="Leucine repeat II (LRII)" evidence="3">
    <location>
        <begin position="388"/>
        <end position="420"/>
    </location>
</feature>
<protein>
    <submittedName>
        <fullName evidence="5">GRAS family transcription factor</fullName>
    </submittedName>
</protein>
<evidence type="ECO:0000256" key="2">
    <source>
        <dbReference type="ARBA" id="ARBA00023163"/>
    </source>
</evidence>
<evidence type="ECO:0000256" key="1">
    <source>
        <dbReference type="ARBA" id="ARBA00023015"/>
    </source>
</evidence>
<dbReference type="OrthoDB" id="47276at2759"/>
<evidence type="ECO:0000313" key="5">
    <source>
        <dbReference type="EMBL" id="GER35650.1"/>
    </source>
</evidence>